<dbReference type="Pfam" id="PF00011">
    <property type="entry name" value="HSP20"/>
    <property type="match status" value="1"/>
</dbReference>
<dbReference type="PANTHER" id="PTHR43670:SF20">
    <property type="entry name" value="HSP20_ALPHA CRYSTALLIN FAMILY PROTEIN, EXPRESSED"/>
    <property type="match status" value="1"/>
</dbReference>
<feature type="domain" description="SHSP" evidence="8">
    <location>
        <begin position="6"/>
        <end position="113"/>
    </location>
</feature>
<evidence type="ECO:0000256" key="3">
    <source>
        <dbReference type="ARBA" id="ARBA00022821"/>
    </source>
</evidence>
<keyword evidence="3" id="KW-0611">Plant defense</keyword>
<evidence type="ECO:0000313" key="10">
    <source>
        <dbReference type="Proteomes" id="UP000823388"/>
    </source>
</evidence>
<reference evidence="9" key="1">
    <citation type="submission" date="2020-05" db="EMBL/GenBank/DDBJ databases">
        <title>WGS assembly of Panicum virgatum.</title>
        <authorList>
            <person name="Lovell J.T."/>
            <person name="Jenkins J."/>
            <person name="Shu S."/>
            <person name="Juenger T.E."/>
            <person name="Schmutz J."/>
        </authorList>
    </citation>
    <scope>NUCLEOTIDE SEQUENCE</scope>
    <source>
        <strain evidence="9">AP13</strain>
    </source>
</reference>
<evidence type="ECO:0000256" key="4">
    <source>
        <dbReference type="PROSITE-ProRule" id="PRU00285"/>
    </source>
</evidence>
<dbReference type="PANTHER" id="PTHR43670">
    <property type="entry name" value="HEAT SHOCK PROTEIN 26"/>
    <property type="match status" value="1"/>
</dbReference>
<dbReference type="AlphaFoldDB" id="A0A8T0NNY4"/>
<dbReference type="InterPro" id="IPR002068">
    <property type="entry name" value="A-crystallin/Hsp20_dom"/>
</dbReference>
<keyword evidence="10" id="KW-1185">Reference proteome</keyword>
<name>A0A8T0NNY4_PANVG</name>
<keyword evidence="7" id="KW-0812">Transmembrane</keyword>
<dbReference type="CDD" id="cd06464">
    <property type="entry name" value="ACD_sHsps-like"/>
    <property type="match status" value="1"/>
</dbReference>
<dbReference type="GO" id="GO:0034605">
    <property type="term" value="P:cellular response to heat"/>
    <property type="evidence" value="ECO:0007669"/>
    <property type="project" value="TreeGrafter"/>
</dbReference>
<protein>
    <recommendedName>
        <fullName evidence="8">SHSP domain-containing protein</fullName>
    </recommendedName>
</protein>
<evidence type="ECO:0000256" key="5">
    <source>
        <dbReference type="RuleBase" id="RU003616"/>
    </source>
</evidence>
<keyword evidence="7" id="KW-1133">Transmembrane helix</keyword>
<sequence>MDSNGRVFEDFVPPHSMIREPATHTLTVDLSAAGYKKEHIRVQMVHSHRRLVVRGERPVAGDRWSRFRLELRVPDGCDAKAIHARFENGVVRVTMPGVAPEPVQVETGAAGRQQDPSPQAMKPASAAQDQQDGGGAAGKQQDGDRAAPGGGVEGEGEKKDEAAAAAQQQQEMRQRPVSSPKDGGHDHDDAQAGGAGEVTPASPPRQGLGFLHDRRRRMATTVLGVVLVLFSLGIYVKYSVWP</sequence>
<dbReference type="SUPFAM" id="SSF49764">
    <property type="entry name" value="HSP20-like chaperones"/>
    <property type="match status" value="1"/>
</dbReference>
<evidence type="ECO:0000256" key="7">
    <source>
        <dbReference type="SAM" id="Phobius"/>
    </source>
</evidence>
<keyword evidence="2" id="KW-1003">Cell membrane</keyword>
<dbReference type="Proteomes" id="UP000823388">
    <property type="component" value="Chromosome 9K"/>
</dbReference>
<keyword evidence="7" id="KW-0472">Membrane</keyword>
<evidence type="ECO:0000259" key="8">
    <source>
        <dbReference type="PROSITE" id="PS01031"/>
    </source>
</evidence>
<evidence type="ECO:0000313" key="9">
    <source>
        <dbReference type="EMBL" id="KAG2548896.1"/>
    </source>
</evidence>
<evidence type="ECO:0000256" key="6">
    <source>
        <dbReference type="SAM" id="MobiDB-lite"/>
    </source>
</evidence>
<dbReference type="GO" id="GO:0005886">
    <property type="term" value="C:plasma membrane"/>
    <property type="evidence" value="ECO:0007669"/>
    <property type="project" value="UniProtKB-SubCell"/>
</dbReference>
<dbReference type="InterPro" id="IPR008978">
    <property type="entry name" value="HSP20-like_chaperone"/>
</dbReference>
<accession>A0A8T0NNY4</accession>
<evidence type="ECO:0000256" key="2">
    <source>
        <dbReference type="ARBA" id="ARBA00022475"/>
    </source>
</evidence>
<dbReference type="OrthoDB" id="1431247at2759"/>
<dbReference type="GO" id="GO:0006952">
    <property type="term" value="P:defense response"/>
    <property type="evidence" value="ECO:0007669"/>
    <property type="project" value="UniProtKB-KW"/>
</dbReference>
<comment type="similarity">
    <text evidence="4 5">Belongs to the small heat shock protein (HSP20) family.</text>
</comment>
<dbReference type="PROSITE" id="PS01031">
    <property type="entry name" value="SHSP"/>
    <property type="match status" value="1"/>
</dbReference>
<dbReference type="EMBL" id="CM029053">
    <property type="protein sequence ID" value="KAG2548896.1"/>
    <property type="molecule type" value="Genomic_DNA"/>
</dbReference>
<comment type="subcellular location">
    <subcellularLocation>
        <location evidence="1">Cell membrane</location>
        <topology evidence="1">Single-pass membrane protein</topology>
    </subcellularLocation>
</comment>
<comment type="caution">
    <text evidence="9">The sequence shown here is derived from an EMBL/GenBank/DDBJ whole genome shotgun (WGS) entry which is preliminary data.</text>
</comment>
<feature type="transmembrane region" description="Helical" evidence="7">
    <location>
        <begin position="218"/>
        <end position="236"/>
    </location>
</feature>
<dbReference type="Gene3D" id="2.60.40.790">
    <property type="match status" value="1"/>
</dbReference>
<evidence type="ECO:0000256" key="1">
    <source>
        <dbReference type="ARBA" id="ARBA00004162"/>
    </source>
</evidence>
<proteinExistence type="inferred from homology"/>
<feature type="region of interest" description="Disordered" evidence="6">
    <location>
        <begin position="106"/>
        <end position="209"/>
    </location>
</feature>
<organism evidence="9 10">
    <name type="scientific">Panicum virgatum</name>
    <name type="common">Blackwell switchgrass</name>
    <dbReference type="NCBI Taxonomy" id="38727"/>
    <lineage>
        <taxon>Eukaryota</taxon>
        <taxon>Viridiplantae</taxon>
        <taxon>Streptophyta</taxon>
        <taxon>Embryophyta</taxon>
        <taxon>Tracheophyta</taxon>
        <taxon>Spermatophyta</taxon>
        <taxon>Magnoliopsida</taxon>
        <taxon>Liliopsida</taxon>
        <taxon>Poales</taxon>
        <taxon>Poaceae</taxon>
        <taxon>PACMAD clade</taxon>
        <taxon>Panicoideae</taxon>
        <taxon>Panicodae</taxon>
        <taxon>Paniceae</taxon>
        <taxon>Panicinae</taxon>
        <taxon>Panicum</taxon>
        <taxon>Panicum sect. Hiantes</taxon>
    </lineage>
</organism>
<gene>
    <name evidence="9" type="ORF">PVAP13_9KG205400</name>
</gene>